<evidence type="ECO:0000313" key="1">
    <source>
        <dbReference type="EMBL" id="QMU28153.1"/>
    </source>
</evidence>
<reference evidence="1 2" key="1">
    <citation type="submission" date="2020-08" db="EMBL/GenBank/DDBJ databases">
        <title>Adhaeribacter dokdonensis sp. nov., isolated from the rhizosphere of Elymus tsukushiensis, a plant native to the Dokdo Islands, Republic of Korea.</title>
        <authorList>
            <person name="Ghim S.Y."/>
        </authorList>
    </citation>
    <scope>NUCLEOTIDE SEQUENCE [LARGE SCALE GENOMIC DNA]</scope>
    <source>
        <strain evidence="1 2">KUDC8001</strain>
    </source>
</reference>
<dbReference type="Proteomes" id="UP000514509">
    <property type="component" value="Chromosome"/>
</dbReference>
<dbReference type="RefSeq" id="WP_182415341.1">
    <property type="nucleotide sequence ID" value="NZ_CP055153.1"/>
</dbReference>
<dbReference type="EMBL" id="CP055153">
    <property type="protein sequence ID" value="QMU28153.1"/>
    <property type="molecule type" value="Genomic_DNA"/>
</dbReference>
<dbReference type="AlphaFoldDB" id="A0A7L7L5V0"/>
<name>A0A7L7L5V0_9BACT</name>
<gene>
    <name evidence="1" type="ORF">HUW48_08905</name>
</gene>
<accession>A0A7L7L5V0</accession>
<dbReference type="SUPFAM" id="SSF75005">
    <property type="entry name" value="Arabinanase/levansucrase/invertase"/>
    <property type="match status" value="1"/>
</dbReference>
<protein>
    <recommendedName>
        <fullName evidence="3">Family 43 glycosylhydrolase</fullName>
    </recommendedName>
</protein>
<dbReference type="InterPro" id="IPR023296">
    <property type="entry name" value="Glyco_hydro_beta-prop_sf"/>
</dbReference>
<dbReference type="KEGG" id="add:HUW48_08905"/>
<organism evidence="1 2">
    <name type="scientific">Adhaeribacter radiodurans</name>
    <dbReference type="NCBI Taxonomy" id="2745197"/>
    <lineage>
        <taxon>Bacteria</taxon>
        <taxon>Pseudomonadati</taxon>
        <taxon>Bacteroidota</taxon>
        <taxon>Cytophagia</taxon>
        <taxon>Cytophagales</taxon>
        <taxon>Hymenobacteraceae</taxon>
        <taxon>Adhaeribacter</taxon>
    </lineage>
</organism>
<evidence type="ECO:0008006" key="3">
    <source>
        <dbReference type="Google" id="ProtNLM"/>
    </source>
</evidence>
<sequence>MKEVRNEAGALAQNIWAPEWFFDVTTQEHVLIWSSSFQDASWKESRLWSCRTKDWKTFTPAKVFFAPPYSVIDGTVFKDKET</sequence>
<evidence type="ECO:0000313" key="2">
    <source>
        <dbReference type="Proteomes" id="UP000514509"/>
    </source>
</evidence>
<keyword evidence="2" id="KW-1185">Reference proteome</keyword>
<proteinExistence type="predicted"/>